<accession>A0A1W2GKC3</accession>
<keyword evidence="2" id="KW-1185">Reference proteome</keyword>
<name>A0A1W2GKC3_REIFA</name>
<proteinExistence type="predicted"/>
<dbReference type="AlphaFoldDB" id="A0A1W2GKC3"/>
<reference evidence="1 2" key="1">
    <citation type="submission" date="2017-04" db="EMBL/GenBank/DDBJ databases">
        <authorList>
            <person name="Afonso C.L."/>
            <person name="Miller P.J."/>
            <person name="Scott M.A."/>
            <person name="Spackman E."/>
            <person name="Goraichik I."/>
            <person name="Dimitrov K.M."/>
            <person name="Suarez D.L."/>
            <person name="Swayne D.E."/>
        </authorList>
    </citation>
    <scope>NUCLEOTIDE SEQUENCE [LARGE SCALE GENOMIC DNA]</scope>
    <source>
        <strain evidence="1 2">DSM 26133</strain>
    </source>
</reference>
<evidence type="ECO:0000313" key="2">
    <source>
        <dbReference type="Proteomes" id="UP000192472"/>
    </source>
</evidence>
<dbReference type="EMBL" id="FWYF01000003">
    <property type="protein sequence ID" value="SMD37004.1"/>
    <property type="molecule type" value="Genomic_DNA"/>
</dbReference>
<gene>
    <name evidence="1" type="ORF">SAMN04488029_3186</name>
</gene>
<dbReference type="Proteomes" id="UP000192472">
    <property type="component" value="Unassembled WGS sequence"/>
</dbReference>
<sequence length="49" mass="5646">MYSECAFELFFNFSATRYFPATGKCERTHHTLALGVISENSNVIWTKNI</sequence>
<organism evidence="1 2">
    <name type="scientific">Reichenbachiella faecimaris</name>
    <dbReference type="NCBI Taxonomy" id="692418"/>
    <lineage>
        <taxon>Bacteria</taxon>
        <taxon>Pseudomonadati</taxon>
        <taxon>Bacteroidota</taxon>
        <taxon>Cytophagia</taxon>
        <taxon>Cytophagales</taxon>
        <taxon>Reichenbachiellaceae</taxon>
        <taxon>Reichenbachiella</taxon>
    </lineage>
</organism>
<protein>
    <submittedName>
        <fullName evidence="1">Uncharacterized protein</fullName>
    </submittedName>
</protein>
<evidence type="ECO:0000313" key="1">
    <source>
        <dbReference type="EMBL" id="SMD37004.1"/>
    </source>
</evidence>